<dbReference type="PANTHER" id="PTHR30212:SF2">
    <property type="entry name" value="PROTEIN YIIM"/>
    <property type="match status" value="1"/>
</dbReference>
<sequence>MNHQVLALCTGSARPFRGDEQSAIAKQAVTGTLPITAAGLAGDEQADLVHHGGPDMALHHYPLDHHDFWREQLGDHPLLGEPGSFGSNLSVHGLTESEVLLGDRYRLGTALIEACQPRQPCWKIEHRFGRKKMVKTIMASGRCGWFYRVIEEGEAQAGDTLCKVDDGLEGWSMARIFEAIWGTSTPQDPALLREISELGPLADKLRAKLHARLAAE</sequence>
<keyword evidence="3" id="KW-1185">Reference proteome</keyword>
<dbReference type="InterPro" id="IPR052353">
    <property type="entry name" value="Benzoxazolinone_Detox_Enz"/>
</dbReference>
<dbReference type="PANTHER" id="PTHR30212">
    <property type="entry name" value="PROTEIN YIIM"/>
    <property type="match status" value="1"/>
</dbReference>
<dbReference type="GO" id="GO:0030151">
    <property type="term" value="F:molybdenum ion binding"/>
    <property type="evidence" value="ECO:0007669"/>
    <property type="project" value="InterPro"/>
</dbReference>
<evidence type="ECO:0000313" key="2">
    <source>
        <dbReference type="EMBL" id="MXO87754.1"/>
    </source>
</evidence>
<dbReference type="PROSITE" id="PS51340">
    <property type="entry name" value="MOSC"/>
    <property type="match status" value="1"/>
</dbReference>
<organism evidence="2 3">
    <name type="scientific">Alteraurantiacibacter aestuarii</name>
    <dbReference type="NCBI Taxonomy" id="650004"/>
    <lineage>
        <taxon>Bacteria</taxon>
        <taxon>Pseudomonadati</taxon>
        <taxon>Pseudomonadota</taxon>
        <taxon>Alphaproteobacteria</taxon>
        <taxon>Sphingomonadales</taxon>
        <taxon>Erythrobacteraceae</taxon>
        <taxon>Alteraurantiacibacter</taxon>
    </lineage>
</organism>
<name>A0A844ZJL0_9SPHN</name>
<reference evidence="2 3" key="1">
    <citation type="submission" date="2019-12" db="EMBL/GenBank/DDBJ databases">
        <title>Genomic-based taxomic classification of the family Erythrobacteraceae.</title>
        <authorList>
            <person name="Xu L."/>
        </authorList>
    </citation>
    <scope>NUCLEOTIDE SEQUENCE [LARGE SCALE GENOMIC DNA]</scope>
    <source>
        <strain evidence="2 3">JCM 16339</strain>
    </source>
</reference>
<comment type="caution">
    <text evidence="2">The sequence shown here is derived from an EMBL/GenBank/DDBJ whole genome shotgun (WGS) entry which is preliminary data.</text>
</comment>
<protein>
    <submittedName>
        <fullName evidence="2">MOSC domain-containing protein</fullName>
    </submittedName>
</protein>
<dbReference type="Proteomes" id="UP000435243">
    <property type="component" value="Unassembled WGS sequence"/>
</dbReference>
<feature type="domain" description="MOSC" evidence="1">
    <location>
        <begin position="27"/>
        <end position="164"/>
    </location>
</feature>
<dbReference type="InterPro" id="IPR011037">
    <property type="entry name" value="Pyrv_Knase-like_insert_dom_sf"/>
</dbReference>
<dbReference type="InterPro" id="IPR005302">
    <property type="entry name" value="MoCF_Sase_C"/>
</dbReference>
<dbReference type="Gene3D" id="2.40.33.20">
    <property type="entry name" value="PK beta-barrel domain-like"/>
    <property type="match status" value="1"/>
</dbReference>
<gene>
    <name evidence="2" type="ORF">GRI32_03275</name>
</gene>
<dbReference type="RefSeq" id="WP_160589712.1">
    <property type="nucleotide sequence ID" value="NZ_BAAAFP010000002.1"/>
</dbReference>
<dbReference type="GO" id="GO:0003824">
    <property type="term" value="F:catalytic activity"/>
    <property type="evidence" value="ECO:0007669"/>
    <property type="project" value="InterPro"/>
</dbReference>
<dbReference type="SUPFAM" id="SSF50800">
    <property type="entry name" value="PK beta-barrel domain-like"/>
    <property type="match status" value="1"/>
</dbReference>
<dbReference type="Pfam" id="PF03473">
    <property type="entry name" value="MOSC"/>
    <property type="match status" value="1"/>
</dbReference>
<evidence type="ECO:0000259" key="1">
    <source>
        <dbReference type="PROSITE" id="PS51340"/>
    </source>
</evidence>
<proteinExistence type="predicted"/>
<accession>A0A844ZJL0</accession>
<dbReference type="OrthoDB" id="9786134at2"/>
<dbReference type="GO" id="GO:0030170">
    <property type="term" value="F:pyridoxal phosphate binding"/>
    <property type="evidence" value="ECO:0007669"/>
    <property type="project" value="InterPro"/>
</dbReference>
<dbReference type="AlphaFoldDB" id="A0A844ZJL0"/>
<evidence type="ECO:0000313" key="3">
    <source>
        <dbReference type="Proteomes" id="UP000435243"/>
    </source>
</evidence>
<dbReference type="EMBL" id="WTYY01000002">
    <property type="protein sequence ID" value="MXO87754.1"/>
    <property type="molecule type" value="Genomic_DNA"/>
</dbReference>